<proteinExistence type="predicted"/>
<organism evidence="1 2">
    <name type="scientific">Reichenbachiella faecimaris</name>
    <dbReference type="NCBI Taxonomy" id="692418"/>
    <lineage>
        <taxon>Bacteria</taxon>
        <taxon>Pseudomonadati</taxon>
        <taxon>Bacteroidota</taxon>
        <taxon>Cytophagia</taxon>
        <taxon>Cytophagales</taxon>
        <taxon>Reichenbachiellaceae</taxon>
        <taxon>Reichenbachiella</taxon>
    </lineage>
</organism>
<dbReference type="AlphaFoldDB" id="A0A1W2GC97"/>
<dbReference type="EMBL" id="FWYF01000002">
    <property type="protein sequence ID" value="SMD34287.1"/>
    <property type="molecule type" value="Genomic_DNA"/>
</dbReference>
<dbReference type="Proteomes" id="UP000192472">
    <property type="component" value="Unassembled WGS sequence"/>
</dbReference>
<keyword evidence="2" id="KW-1185">Reference proteome</keyword>
<gene>
    <name evidence="1" type="ORF">SAMN04488029_1931</name>
</gene>
<sequence>MTQVQFLNMSLGEQVQHIYKNGAFITDIRYYEYKVNLFLLNGNYFEVFINHKSVEITKISPLNYKSNRILFYLDQVKLPKPQL</sequence>
<reference evidence="1 2" key="1">
    <citation type="submission" date="2017-04" db="EMBL/GenBank/DDBJ databases">
        <authorList>
            <person name="Afonso C.L."/>
            <person name="Miller P.J."/>
            <person name="Scott M.A."/>
            <person name="Spackman E."/>
            <person name="Goraichik I."/>
            <person name="Dimitrov K.M."/>
            <person name="Suarez D.L."/>
            <person name="Swayne D.E."/>
        </authorList>
    </citation>
    <scope>NUCLEOTIDE SEQUENCE [LARGE SCALE GENOMIC DNA]</scope>
    <source>
        <strain evidence="1 2">DSM 26133</strain>
    </source>
</reference>
<accession>A0A1W2GC97</accession>
<protein>
    <submittedName>
        <fullName evidence="1">Uncharacterized protein</fullName>
    </submittedName>
</protein>
<name>A0A1W2GC97_REIFA</name>
<dbReference type="STRING" id="692418.SAMN04488029_1931"/>
<evidence type="ECO:0000313" key="1">
    <source>
        <dbReference type="EMBL" id="SMD34287.1"/>
    </source>
</evidence>
<evidence type="ECO:0000313" key="2">
    <source>
        <dbReference type="Proteomes" id="UP000192472"/>
    </source>
</evidence>